<proteinExistence type="inferred from homology"/>
<dbReference type="PROSITE" id="PS51191">
    <property type="entry name" value="FEMABX"/>
    <property type="match status" value="1"/>
</dbReference>
<dbReference type="GO" id="GO:0071555">
    <property type="term" value="P:cell wall organization"/>
    <property type="evidence" value="ECO:0007669"/>
    <property type="project" value="UniProtKB-KW"/>
</dbReference>
<dbReference type="PANTHER" id="PTHR36174">
    <property type="entry name" value="LIPID II:GLYCINE GLYCYLTRANSFERASE"/>
    <property type="match status" value="1"/>
</dbReference>
<protein>
    <recommendedName>
        <fullName evidence="7">BioF2-like acetyltransferase domain-containing protein</fullName>
    </recommendedName>
</protein>
<evidence type="ECO:0000256" key="3">
    <source>
        <dbReference type="ARBA" id="ARBA00022960"/>
    </source>
</evidence>
<name>A0A101GYR9_9BACT</name>
<keyword evidence="3" id="KW-0133">Cell shape</keyword>
<sequence>MLNFKEIADDNTWDNLVQTLPNYSFLNSSARYRYEESVGTKVFRYAIYRGEEFIGIINCFVGKSKLFGNFLECKHSPMLKEGSEEEWGEVLTFCKDIAKQNDCFMLRFAPLYKENETLESFYDKNSFKLAPIHNVDALISQQIDLSKDIEDLRRDMNKTKRNLLNRLLKGKEEVSVKIFNDTSQFDLFKELHEQTVELKGYTDKPTSLLLKELEEQVKKGMCYMVIGYYKDKPIGIWQCTIYGEHMHLYQAATNTLFRDKNINITYLLYWECLKLGKELGCKVFDLFGGVVPEGCEGKKHPWSGVGAFKESLGGKKVTYMHSRDYALNKIKYYLYYVYSWLRTTQKGYTIKW</sequence>
<keyword evidence="6" id="KW-0961">Cell wall biogenesis/degradation</keyword>
<dbReference type="SUPFAM" id="SSF55729">
    <property type="entry name" value="Acyl-CoA N-acyltransferases (Nat)"/>
    <property type="match status" value="2"/>
</dbReference>
<evidence type="ECO:0000259" key="7">
    <source>
        <dbReference type="Pfam" id="PF13480"/>
    </source>
</evidence>
<comment type="similarity">
    <text evidence="1">Belongs to the FemABX family.</text>
</comment>
<gene>
    <name evidence="8" type="ORF">XD87_0295</name>
</gene>
<evidence type="ECO:0000256" key="2">
    <source>
        <dbReference type="ARBA" id="ARBA00022679"/>
    </source>
</evidence>
<evidence type="ECO:0000313" key="8">
    <source>
        <dbReference type="EMBL" id="KUK67158.1"/>
    </source>
</evidence>
<dbReference type="AlphaFoldDB" id="A0A101GYR9"/>
<dbReference type="InterPro" id="IPR050644">
    <property type="entry name" value="PG_Glycine_Bridge_Synth"/>
</dbReference>
<dbReference type="GO" id="GO:0016755">
    <property type="term" value="F:aminoacyltransferase activity"/>
    <property type="evidence" value="ECO:0007669"/>
    <property type="project" value="InterPro"/>
</dbReference>
<evidence type="ECO:0000256" key="6">
    <source>
        <dbReference type="ARBA" id="ARBA00023316"/>
    </source>
</evidence>
<evidence type="ECO:0000256" key="5">
    <source>
        <dbReference type="ARBA" id="ARBA00023315"/>
    </source>
</evidence>
<dbReference type="GO" id="GO:0009252">
    <property type="term" value="P:peptidoglycan biosynthetic process"/>
    <property type="evidence" value="ECO:0007669"/>
    <property type="project" value="UniProtKB-KW"/>
</dbReference>
<evidence type="ECO:0000256" key="4">
    <source>
        <dbReference type="ARBA" id="ARBA00022984"/>
    </source>
</evidence>
<reference evidence="9" key="1">
    <citation type="journal article" date="2015" name="MBio">
        <title>Genome-Resolved Metagenomic Analysis Reveals Roles for Candidate Phyla and Other Microbial Community Members in Biogeochemical Transformations in Oil Reservoirs.</title>
        <authorList>
            <person name="Hu P."/>
            <person name="Tom L."/>
            <person name="Singh A."/>
            <person name="Thomas B.C."/>
            <person name="Baker B.J."/>
            <person name="Piceno Y.M."/>
            <person name="Andersen G.L."/>
            <person name="Banfield J.F."/>
        </authorList>
    </citation>
    <scope>NUCLEOTIDE SEQUENCE [LARGE SCALE GENOMIC DNA]</scope>
</reference>
<comment type="caution">
    <text evidence="8">The sequence shown here is derived from an EMBL/GenBank/DDBJ whole genome shotgun (WGS) entry which is preliminary data.</text>
</comment>
<dbReference type="Pfam" id="PF13480">
    <property type="entry name" value="Acetyltransf_6"/>
    <property type="match status" value="1"/>
</dbReference>
<dbReference type="EMBL" id="LGGI01000035">
    <property type="protein sequence ID" value="KUK67158.1"/>
    <property type="molecule type" value="Genomic_DNA"/>
</dbReference>
<accession>A0A101GYR9</accession>
<dbReference type="InterPro" id="IPR038740">
    <property type="entry name" value="BioF2-like_GNAT_dom"/>
</dbReference>
<feature type="domain" description="BioF2-like acetyltransferase" evidence="7">
    <location>
        <begin position="159"/>
        <end position="289"/>
    </location>
</feature>
<organism evidence="8 9">
    <name type="scientific">candidate division WS6 bacterium 36_33</name>
    <dbReference type="NCBI Taxonomy" id="1641388"/>
    <lineage>
        <taxon>Bacteria</taxon>
        <taxon>Candidatus Dojkabacteria</taxon>
    </lineage>
</organism>
<keyword evidence="5" id="KW-0012">Acyltransferase</keyword>
<dbReference type="InterPro" id="IPR016181">
    <property type="entry name" value="Acyl_CoA_acyltransferase"/>
</dbReference>
<dbReference type="Proteomes" id="UP000053469">
    <property type="component" value="Unassembled WGS sequence"/>
</dbReference>
<keyword evidence="2" id="KW-0808">Transferase</keyword>
<keyword evidence="4" id="KW-0573">Peptidoglycan synthesis</keyword>
<dbReference type="GO" id="GO:0008360">
    <property type="term" value="P:regulation of cell shape"/>
    <property type="evidence" value="ECO:0007669"/>
    <property type="project" value="UniProtKB-KW"/>
</dbReference>
<dbReference type="PANTHER" id="PTHR36174:SF1">
    <property type="entry name" value="LIPID II:GLYCINE GLYCYLTRANSFERASE"/>
    <property type="match status" value="1"/>
</dbReference>
<dbReference type="InterPro" id="IPR003447">
    <property type="entry name" value="FEMABX"/>
</dbReference>
<evidence type="ECO:0000313" key="9">
    <source>
        <dbReference type="Proteomes" id="UP000053469"/>
    </source>
</evidence>
<evidence type="ECO:0000256" key="1">
    <source>
        <dbReference type="ARBA" id="ARBA00009943"/>
    </source>
</evidence>
<dbReference type="Gene3D" id="3.40.630.30">
    <property type="match status" value="1"/>
</dbReference>